<gene>
    <name evidence="1" type="ORF">LCGC14_1721220</name>
</gene>
<dbReference type="EMBL" id="LAZR01015492">
    <property type="protein sequence ID" value="KKM11175.1"/>
    <property type="molecule type" value="Genomic_DNA"/>
</dbReference>
<comment type="caution">
    <text evidence="1">The sequence shown here is derived from an EMBL/GenBank/DDBJ whole genome shotgun (WGS) entry which is preliminary data.</text>
</comment>
<protein>
    <submittedName>
        <fullName evidence="1">Uncharacterized protein</fullName>
    </submittedName>
</protein>
<name>A0A0F9JST0_9ZZZZ</name>
<reference evidence="1" key="1">
    <citation type="journal article" date="2015" name="Nature">
        <title>Complex archaea that bridge the gap between prokaryotes and eukaryotes.</title>
        <authorList>
            <person name="Spang A."/>
            <person name="Saw J.H."/>
            <person name="Jorgensen S.L."/>
            <person name="Zaremba-Niedzwiedzka K."/>
            <person name="Martijn J."/>
            <person name="Lind A.E."/>
            <person name="van Eijk R."/>
            <person name="Schleper C."/>
            <person name="Guy L."/>
            <person name="Ettema T.J."/>
        </authorList>
    </citation>
    <scope>NUCLEOTIDE SEQUENCE</scope>
</reference>
<proteinExistence type="predicted"/>
<accession>A0A0F9JST0</accession>
<sequence>MVHIDKIDYSFCPNHRETMMALARVKLSGQEWRMVTALLNQTDGYVRE</sequence>
<dbReference type="AlphaFoldDB" id="A0A0F9JST0"/>
<feature type="non-terminal residue" evidence="1">
    <location>
        <position position="48"/>
    </location>
</feature>
<organism evidence="1">
    <name type="scientific">marine sediment metagenome</name>
    <dbReference type="NCBI Taxonomy" id="412755"/>
    <lineage>
        <taxon>unclassified sequences</taxon>
        <taxon>metagenomes</taxon>
        <taxon>ecological metagenomes</taxon>
    </lineage>
</organism>
<evidence type="ECO:0000313" key="1">
    <source>
        <dbReference type="EMBL" id="KKM11175.1"/>
    </source>
</evidence>